<organism evidence="2 3">
    <name type="scientific">Streptomyces luteireticuli</name>
    <dbReference type="NCBI Taxonomy" id="173858"/>
    <lineage>
        <taxon>Bacteria</taxon>
        <taxon>Bacillati</taxon>
        <taxon>Actinomycetota</taxon>
        <taxon>Actinomycetes</taxon>
        <taxon>Kitasatosporales</taxon>
        <taxon>Streptomycetaceae</taxon>
        <taxon>Streptomyces</taxon>
    </lineage>
</organism>
<reference evidence="3" key="1">
    <citation type="journal article" date="2019" name="Int. J. Syst. Evol. Microbiol.">
        <title>The Global Catalogue of Microorganisms (GCM) 10K type strain sequencing project: providing services to taxonomists for standard genome sequencing and annotation.</title>
        <authorList>
            <consortium name="The Broad Institute Genomics Platform"/>
            <consortium name="The Broad Institute Genome Sequencing Center for Infectious Disease"/>
            <person name="Wu L."/>
            <person name="Ma J."/>
        </authorList>
    </citation>
    <scope>NUCLEOTIDE SEQUENCE [LARGE SCALE GENOMIC DNA]</scope>
    <source>
        <strain evidence="3">JCM 4788</strain>
    </source>
</reference>
<sequence>MGDHGSELLKVLFPHLSAVAVDHVVRSGRAVRITARCTTPIARCPACGVGSARVHSRYVRRLADVAIGGQEAGIGLEVRRFFCDDDACVKKTFAEQVDQLTVRYGRRTVLLQRSLEQIALALGGQAGERLAGRLSVPVSGSTLLRLIRRLELPEVPDLEVLGVDEFAFRRGRAFGTILIDMVSRRPVDVLPDHTADTFAAWLEGREHVRTICRDRGGSFAEGAQRALPGVPQVADRWHILHNLATAVEKAVRRHRTCLRPPVPEPDPPQTAVEDEPVESRYEQNTRARWQQIHPLYEKGMKIDTISQVTGFDRTTVRRYARAASPEELIQASPRRRTSLDPHKPYLVARHTEGCDNAQILRDEIAACGYTGSRKTVRRFLNTLGSPGNVPVSPPPALAVADVVRWIIGRPENQSETARQLLKDLCARCEYIATTNQLARSFATILRRRDGHRLPDWLGQVEHCEIKDLHAFANGLRKDLAAVTAGLTVAWSSGAVEGHVNRIKMLKRQHYGRAGFDLLRRRILLAS</sequence>
<evidence type="ECO:0000313" key="2">
    <source>
        <dbReference type="EMBL" id="GAA0418468.1"/>
    </source>
</evidence>
<dbReference type="InterPro" id="IPR029261">
    <property type="entry name" value="Transposase_Znf"/>
</dbReference>
<dbReference type="PANTHER" id="PTHR33498">
    <property type="entry name" value="TRANSPOSASE FOR INSERTION SEQUENCE ELEMENT IS1557"/>
    <property type="match status" value="1"/>
</dbReference>
<gene>
    <name evidence="2" type="ORF">GCM10010357_44760</name>
</gene>
<feature type="domain" description="HTH IS21-type" evidence="1">
    <location>
        <begin position="287"/>
        <end position="350"/>
    </location>
</feature>
<dbReference type="Pfam" id="PF14690">
    <property type="entry name" value="Zn_ribbon_ISL3"/>
    <property type="match status" value="1"/>
</dbReference>
<accession>A0ABP3ITN3</accession>
<dbReference type="Proteomes" id="UP001500879">
    <property type="component" value="Unassembled WGS sequence"/>
</dbReference>
<dbReference type="NCBIfam" id="NF033550">
    <property type="entry name" value="transpos_ISL3"/>
    <property type="match status" value="1"/>
</dbReference>
<protein>
    <submittedName>
        <fullName evidence="2">ISL3-like element IS466 family transposase</fullName>
    </submittedName>
</protein>
<comment type="caution">
    <text evidence="2">The sequence shown here is derived from an EMBL/GenBank/DDBJ whole genome shotgun (WGS) entry which is preliminary data.</text>
</comment>
<evidence type="ECO:0000313" key="3">
    <source>
        <dbReference type="Proteomes" id="UP001500879"/>
    </source>
</evidence>
<name>A0ABP3ITN3_9ACTN</name>
<dbReference type="InterPro" id="IPR017894">
    <property type="entry name" value="HTH_IS21_transposase_type"/>
</dbReference>
<dbReference type="InterPro" id="IPR002560">
    <property type="entry name" value="Transposase_DDE"/>
</dbReference>
<evidence type="ECO:0000259" key="1">
    <source>
        <dbReference type="PROSITE" id="PS50531"/>
    </source>
</evidence>
<dbReference type="InterPro" id="IPR047951">
    <property type="entry name" value="Transpos_ISL3"/>
</dbReference>
<keyword evidence="3" id="KW-1185">Reference proteome</keyword>
<dbReference type="PROSITE" id="PS50531">
    <property type="entry name" value="HTH_IS21"/>
    <property type="match status" value="1"/>
</dbReference>
<dbReference type="RefSeq" id="WP_344027149.1">
    <property type="nucleotide sequence ID" value="NZ_BAAABX010000048.1"/>
</dbReference>
<dbReference type="PANTHER" id="PTHR33498:SF1">
    <property type="entry name" value="TRANSPOSASE FOR INSERTION SEQUENCE ELEMENT IS1557"/>
    <property type="match status" value="1"/>
</dbReference>
<dbReference type="Pfam" id="PF01610">
    <property type="entry name" value="DDE_Tnp_ISL3"/>
    <property type="match status" value="2"/>
</dbReference>
<proteinExistence type="predicted"/>
<dbReference type="EMBL" id="BAAABX010000048">
    <property type="protein sequence ID" value="GAA0418468.1"/>
    <property type="molecule type" value="Genomic_DNA"/>
</dbReference>